<feature type="transmembrane region" description="Helical" evidence="1">
    <location>
        <begin position="220"/>
        <end position="240"/>
    </location>
</feature>
<dbReference type="KEGG" id="vnx:VNE69_04033"/>
<keyword evidence="1" id="KW-0812">Transmembrane</keyword>
<protein>
    <submittedName>
        <fullName evidence="3">SP-containing membrane protein</fullName>
    </submittedName>
</protein>
<dbReference type="Proteomes" id="UP001334084">
    <property type="component" value="Chromosome 4"/>
</dbReference>
<evidence type="ECO:0000313" key="4">
    <source>
        <dbReference type="Proteomes" id="UP001334084"/>
    </source>
</evidence>
<gene>
    <name evidence="3" type="ORF">VNE69_04033</name>
</gene>
<feature type="chain" id="PRO_5044016522" evidence="2">
    <location>
        <begin position="19"/>
        <end position="262"/>
    </location>
</feature>
<organism evidence="3 4">
    <name type="scientific">Vairimorpha necatrix</name>
    <dbReference type="NCBI Taxonomy" id="6039"/>
    <lineage>
        <taxon>Eukaryota</taxon>
        <taxon>Fungi</taxon>
        <taxon>Fungi incertae sedis</taxon>
        <taxon>Microsporidia</taxon>
        <taxon>Nosematidae</taxon>
        <taxon>Vairimorpha</taxon>
    </lineage>
</organism>
<name>A0AAX4JB72_9MICR</name>
<keyword evidence="1" id="KW-1133">Transmembrane helix</keyword>
<dbReference type="GeneID" id="90541023"/>
<accession>A0AAX4JB72</accession>
<evidence type="ECO:0000256" key="2">
    <source>
        <dbReference type="SAM" id="SignalP"/>
    </source>
</evidence>
<feature type="signal peptide" evidence="2">
    <location>
        <begin position="1"/>
        <end position="18"/>
    </location>
</feature>
<proteinExistence type="predicted"/>
<evidence type="ECO:0000313" key="3">
    <source>
        <dbReference type="EMBL" id="WUR03204.1"/>
    </source>
</evidence>
<sequence length="262" mass="30033">MNAALILIQLLLIIKTSGVYNNTEFCNSLDNFKKAPLFDKKLVHQILIKIWKLVLKKKNSIHNARFDTSETKLQHVYLLKGMKALNLGDDVGKISRIKMSKSEIRFIDDVIEIAKSFFKGGPVCDPSIFNKPGNHDDGLEKFINKYVCFIINKDGSLSVVFKLCPGLEPYYGLCFNEKEDSYVEGIHEFHTNQIKHNYCLTHNSSKDELVNNKTNYTSNIIAGIIALVIFVIGVFCYFFLKNWKNYKSVNLDDKQKKHSEIP</sequence>
<keyword evidence="1" id="KW-0472">Membrane</keyword>
<dbReference type="RefSeq" id="XP_065329349.1">
    <property type="nucleotide sequence ID" value="XM_065473277.1"/>
</dbReference>
<keyword evidence="4" id="KW-1185">Reference proteome</keyword>
<dbReference type="AlphaFoldDB" id="A0AAX4JB72"/>
<keyword evidence="2" id="KW-0732">Signal</keyword>
<evidence type="ECO:0000256" key="1">
    <source>
        <dbReference type="SAM" id="Phobius"/>
    </source>
</evidence>
<dbReference type="EMBL" id="CP142729">
    <property type="protein sequence ID" value="WUR03204.1"/>
    <property type="molecule type" value="Genomic_DNA"/>
</dbReference>
<reference evidence="3" key="1">
    <citation type="journal article" date="2024" name="BMC Genomics">
        <title>Functional annotation of a divergent genome using sequence and structure-based similarity.</title>
        <authorList>
            <person name="Svedberg D."/>
            <person name="Winiger R.R."/>
            <person name="Berg A."/>
            <person name="Sharma H."/>
            <person name="Tellgren-Roth C."/>
            <person name="Debrunner-Vossbrinck B.A."/>
            <person name="Vossbrinck C.R."/>
            <person name="Barandun J."/>
        </authorList>
    </citation>
    <scope>NUCLEOTIDE SEQUENCE</scope>
    <source>
        <strain evidence="3">Illinois isolate</strain>
    </source>
</reference>